<sequence length="180" mass="20079">MPESVMQAGETTQFLWQNVQAGTLVMHLPPQYAEGQEAWKNFVRTDGLNMIHAFFQFMDMAAEQKDATYPVGDRPHKRTLAEMLVKAFAVKRLTMQAPEQPIVAAGSMAARVPPRSRGPMMEFGGPSAWRPPAGFGEARVARVSQSLEAARAEERRAAQRRAEQQRAEQLRQWGKTLGLG</sequence>
<evidence type="ECO:0000313" key="3">
    <source>
        <dbReference type="Proteomes" id="UP000306050"/>
    </source>
</evidence>
<dbReference type="OrthoDB" id="10574069at2759"/>
<dbReference type="RefSeq" id="XP_029737635.1">
    <property type="nucleotide sequence ID" value="XM_029885783.1"/>
</dbReference>
<evidence type="ECO:0000256" key="1">
    <source>
        <dbReference type="SAM" id="MobiDB-lite"/>
    </source>
</evidence>
<dbReference type="Proteomes" id="UP000306050">
    <property type="component" value="Chromosome SGRAM_6"/>
</dbReference>
<protein>
    <submittedName>
        <fullName evidence="2">Uncharacterized protein</fullName>
    </submittedName>
</protein>
<feature type="compositionally biased region" description="Basic and acidic residues" evidence="1">
    <location>
        <begin position="154"/>
        <end position="169"/>
    </location>
</feature>
<dbReference type="AlphaFoldDB" id="A0A4U7KMX1"/>
<dbReference type="EMBL" id="SRRM01000019">
    <property type="protein sequence ID" value="TKY85650.1"/>
    <property type="molecule type" value="Genomic_DNA"/>
</dbReference>
<name>A0A4U7KMX1_9BASI</name>
<organism evidence="2 3">
    <name type="scientific">Sporisorium graminicola</name>
    <dbReference type="NCBI Taxonomy" id="280036"/>
    <lineage>
        <taxon>Eukaryota</taxon>
        <taxon>Fungi</taxon>
        <taxon>Dikarya</taxon>
        <taxon>Basidiomycota</taxon>
        <taxon>Ustilaginomycotina</taxon>
        <taxon>Ustilaginomycetes</taxon>
        <taxon>Ustilaginales</taxon>
        <taxon>Ustilaginaceae</taxon>
        <taxon>Sporisorium</taxon>
    </lineage>
</organism>
<gene>
    <name evidence="2" type="ORF">EX895_005189</name>
</gene>
<comment type="caution">
    <text evidence="2">The sequence shown here is derived from an EMBL/GenBank/DDBJ whole genome shotgun (WGS) entry which is preliminary data.</text>
</comment>
<proteinExistence type="predicted"/>
<accession>A0A4U7KMX1</accession>
<dbReference type="GeneID" id="40728084"/>
<keyword evidence="3" id="KW-1185">Reference proteome</keyword>
<evidence type="ECO:0000313" key="2">
    <source>
        <dbReference type="EMBL" id="TKY85650.1"/>
    </source>
</evidence>
<feature type="region of interest" description="Disordered" evidence="1">
    <location>
        <begin position="154"/>
        <end position="180"/>
    </location>
</feature>
<dbReference type="KEGG" id="sgra:EX895_005189"/>
<reference evidence="2 3" key="1">
    <citation type="submission" date="2019-05" db="EMBL/GenBank/DDBJ databases">
        <title>Sporisorium graminicola CBS 10092 draft sequencing and annotation.</title>
        <authorList>
            <person name="Solano-Gonzalez S."/>
            <person name="Caddick M.X."/>
            <person name="Darby A."/>
        </authorList>
    </citation>
    <scope>NUCLEOTIDE SEQUENCE [LARGE SCALE GENOMIC DNA]</scope>
    <source>
        <strain evidence="2 3">CBS 10092</strain>
    </source>
</reference>